<evidence type="ECO:0000256" key="4">
    <source>
        <dbReference type="ARBA" id="ARBA00022989"/>
    </source>
</evidence>
<feature type="domain" description="MacB-like periplasmic core" evidence="8">
    <location>
        <begin position="35"/>
        <end position="254"/>
    </location>
</feature>
<dbReference type="Pfam" id="PF12704">
    <property type="entry name" value="MacB_PCD"/>
    <property type="match status" value="2"/>
</dbReference>
<evidence type="ECO:0000256" key="3">
    <source>
        <dbReference type="ARBA" id="ARBA00022692"/>
    </source>
</evidence>
<keyword evidence="5 6" id="KW-0472">Membrane</keyword>
<dbReference type="PANTHER" id="PTHR30572">
    <property type="entry name" value="MEMBRANE COMPONENT OF TRANSPORTER-RELATED"/>
    <property type="match status" value="1"/>
</dbReference>
<dbReference type="InterPro" id="IPR025857">
    <property type="entry name" value="MacB_PCD"/>
</dbReference>
<name>A0A1M7J6J4_9BACT</name>
<dbReference type="OrthoDB" id="5933722at2"/>
<dbReference type="GO" id="GO:0005886">
    <property type="term" value="C:plasma membrane"/>
    <property type="evidence" value="ECO:0007669"/>
    <property type="project" value="UniProtKB-SubCell"/>
</dbReference>
<dbReference type="PANTHER" id="PTHR30572:SF18">
    <property type="entry name" value="ABC-TYPE MACROLIDE FAMILY EXPORT SYSTEM PERMEASE COMPONENT 2"/>
    <property type="match status" value="1"/>
</dbReference>
<evidence type="ECO:0000256" key="6">
    <source>
        <dbReference type="SAM" id="Phobius"/>
    </source>
</evidence>
<comment type="subcellular location">
    <subcellularLocation>
        <location evidence="1">Cell membrane</location>
        <topology evidence="1">Multi-pass membrane protein</topology>
    </subcellularLocation>
</comment>
<reference evidence="9 10" key="1">
    <citation type="submission" date="2016-11" db="EMBL/GenBank/DDBJ databases">
        <authorList>
            <person name="Jaros S."/>
            <person name="Januszkiewicz K."/>
            <person name="Wedrychowicz H."/>
        </authorList>
    </citation>
    <scope>NUCLEOTIDE SEQUENCE [LARGE SCALE GENOMIC DNA]</scope>
    <source>
        <strain evidence="9 10">DSM 27406</strain>
    </source>
</reference>
<protein>
    <submittedName>
        <fullName evidence="9">Putative ABC transport system permease protein</fullName>
    </submittedName>
</protein>
<dbReference type="Proteomes" id="UP000184420">
    <property type="component" value="Unassembled WGS sequence"/>
</dbReference>
<accession>A0A1M7J6J4</accession>
<proteinExistence type="predicted"/>
<evidence type="ECO:0000256" key="1">
    <source>
        <dbReference type="ARBA" id="ARBA00004651"/>
    </source>
</evidence>
<evidence type="ECO:0000313" key="10">
    <source>
        <dbReference type="Proteomes" id="UP000184420"/>
    </source>
</evidence>
<sequence length="808" mass="89950">MVAWHKPCIYLNFMLMDIRYLKIAWRNLRKDRFYSLLNVTGLAVAMAAFLLIIQYVKFERSYEKFYPNADNIWRVTLNLYKDGAYVTTDCETHPPLPGLLKQQMPEVKDFVRIQRIGESEVTTPSHQSFLENGLFAADPSVFSIFPQHFIAGDPAKALRGPLEAVLTASTARRYFGDADPIGKSLLLRGQTLTVTGVIADMPPNTHLRMNVLMSMHIVETFGVSLESWNGNNNYTYLQMQPGTSLEAFNAKLAAFSAAHPRLKDKRYVAETIGSIHLFSKKSFEPDVNGDAQTVRFLQIVAFLLLIIGTINYVNLTTARSASRLKEAGIKKILGASRWTVLRQFLAESLLINLMAFILSLVLIQAALPFYKNIVGEGAAAGIFSSASFWLTCVALFIANGLLSGIYPAYALSSANMVGALTRSFTGNLQGGGLRKILVVSQFAIASVVLIASLVMYKQLSFMQQQSLGMNTDQVLILRAPNLQNDTTSYTAFKQELMQLAGVQKVSLAGCMPGLGLETLSTTYNVTRLGDTNPASYNYYLYGIDADFIPVLDLQLLAGRNFVPGRNNHLDVIINEEASKRLGFATPEAAIGQKINFWGDKSTVVGVMKDFHQRSLKESLLPMIHPFMNNDASYYGVKMSSGDIRKTLTAIEAAWQQTFRDHPFQYFFMDDAFNQQYQADSRLAKLVNIFSVFTLFITCLGLMGLAAFNVSRRTREIGIRKILGSSVTGIISMLTKDFIRLVFIAIVIASPVAWWAMNAWLQDFVYRISIPWWVFIVTGGLMLLVAVCTIGLQSVKTAMMNPVKSLRSD</sequence>
<feature type="transmembrane region" description="Helical" evidence="6">
    <location>
        <begin position="377"/>
        <end position="398"/>
    </location>
</feature>
<feature type="domain" description="ABC3 transporter permease C-terminal" evidence="7">
    <location>
        <begin position="687"/>
        <end position="801"/>
    </location>
</feature>
<dbReference type="EMBL" id="FRBL01000008">
    <property type="protein sequence ID" value="SHM48511.1"/>
    <property type="molecule type" value="Genomic_DNA"/>
</dbReference>
<gene>
    <name evidence="9" type="ORF">SAMN05444266_108238</name>
</gene>
<evidence type="ECO:0000313" key="9">
    <source>
        <dbReference type="EMBL" id="SHM48511.1"/>
    </source>
</evidence>
<feature type="domain" description="ABC3 transporter permease C-terminal" evidence="7">
    <location>
        <begin position="299"/>
        <end position="415"/>
    </location>
</feature>
<keyword evidence="3 6" id="KW-0812">Transmembrane</keyword>
<evidence type="ECO:0000259" key="7">
    <source>
        <dbReference type="Pfam" id="PF02687"/>
    </source>
</evidence>
<feature type="transmembrane region" description="Helical" evidence="6">
    <location>
        <begin position="33"/>
        <end position="56"/>
    </location>
</feature>
<dbReference type="InterPro" id="IPR050250">
    <property type="entry name" value="Macrolide_Exporter_MacB"/>
</dbReference>
<organism evidence="9 10">
    <name type="scientific">Chitinophaga jiangningensis</name>
    <dbReference type="NCBI Taxonomy" id="1419482"/>
    <lineage>
        <taxon>Bacteria</taxon>
        <taxon>Pseudomonadati</taxon>
        <taxon>Bacteroidota</taxon>
        <taxon>Chitinophagia</taxon>
        <taxon>Chitinophagales</taxon>
        <taxon>Chitinophagaceae</taxon>
        <taxon>Chitinophaga</taxon>
    </lineage>
</organism>
<evidence type="ECO:0000256" key="2">
    <source>
        <dbReference type="ARBA" id="ARBA00022475"/>
    </source>
</evidence>
<feature type="transmembrane region" description="Helical" evidence="6">
    <location>
        <begin position="296"/>
        <end position="315"/>
    </location>
</feature>
<feature type="transmembrane region" description="Helical" evidence="6">
    <location>
        <begin position="349"/>
        <end position="370"/>
    </location>
</feature>
<keyword evidence="2" id="KW-1003">Cell membrane</keyword>
<feature type="transmembrane region" description="Helical" evidence="6">
    <location>
        <begin position="685"/>
        <end position="709"/>
    </location>
</feature>
<evidence type="ECO:0000256" key="5">
    <source>
        <dbReference type="ARBA" id="ARBA00023136"/>
    </source>
</evidence>
<feature type="domain" description="MacB-like periplasmic core" evidence="8">
    <location>
        <begin position="443"/>
        <end position="611"/>
    </location>
</feature>
<dbReference type="Pfam" id="PF02687">
    <property type="entry name" value="FtsX"/>
    <property type="match status" value="2"/>
</dbReference>
<keyword evidence="4 6" id="KW-1133">Transmembrane helix</keyword>
<feature type="transmembrane region" description="Helical" evidence="6">
    <location>
        <begin position="737"/>
        <end position="756"/>
    </location>
</feature>
<dbReference type="InterPro" id="IPR003838">
    <property type="entry name" value="ABC3_permease_C"/>
</dbReference>
<feature type="transmembrane region" description="Helical" evidence="6">
    <location>
        <begin position="768"/>
        <end position="791"/>
    </location>
</feature>
<dbReference type="STRING" id="1419482.SAMN05444266_108238"/>
<keyword evidence="10" id="KW-1185">Reference proteome</keyword>
<dbReference type="AlphaFoldDB" id="A0A1M7J6J4"/>
<feature type="transmembrane region" description="Helical" evidence="6">
    <location>
        <begin position="436"/>
        <end position="456"/>
    </location>
</feature>
<dbReference type="GO" id="GO:0022857">
    <property type="term" value="F:transmembrane transporter activity"/>
    <property type="evidence" value="ECO:0007669"/>
    <property type="project" value="TreeGrafter"/>
</dbReference>
<evidence type="ECO:0000259" key="8">
    <source>
        <dbReference type="Pfam" id="PF12704"/>
    </source>
</evidence>